<feature type="region of interest" description="Disordered" evidence="6">
    <location>
        <begin position="138"/>
        <end position="170"/>
    </location>
</feature>
<evidence type="ECO:0000256" key="1">
    <source>
        <dbReference type="ARBA" id="ARBA00022723"/>
    </source>
</evidence>
<feature type="domain" description="DM" evidence="7">
    <location>
        <begin position="94"/>
        <end position="142"/>
    </location>
</feature>
<dbReference type="SMART" id="SM00301">
    <property type="entry name" value="DM"/>
    <property type="match status" value="2"/>
</dbReference>
<comment type="subcellular location">
    <subcellularLocation>
        <location evidence="5">Nucleus</location>
    </subcellularLocation>
</comment>
<feature type="DNA-binding region" description="DM" evidence="5">
    <location>
        <begin position="199"/>
        <end position="249"/>
    </location>
</feature>
<dbReference type="SUPFAM" id="SSF82927">
    <property type="entry name" value="Cysteine-rich DNA binding domain, (DM domain)"/>
    <property type="match status" value="2"/>
</dbReference>
<dbReference type="GO" id="GO:0000981">
    <property type="term" value="F:DNA-binding transcription factor activity, RNA polymerase II-specific"/>
    <property type="evidence" value="ECO:0007669"/>
    <property type="project" value="TreeGrafter"/>
</dbReference>
<evidence type="ECO:0000313" key="8">
    <source>
        <dbReference type="EMBL" id="KFD62256.1"/>
    </source>
</evidence>
<dbReference type="GO" id="GO:0007548">
    <property type="term" value="P:sex differentiation"/>
    <property type="evidence" value="ECO:0007669"/>
    <property type="project" value="TreeGrafter"/>
</dbReference>
<keyword evidence="2 5" id="KW-0862">Zinc</keyword>
<dbReference type="PANTHER" id="PTHR12322:SF53">
    <property type="entry name" value="DOUBLESEX-MAB RELATED 11E"/>
    <property type="match status" value="1"/>
</dbReference>
<dbReference type="EMBL" id="KL367599">
    <property type="protein sequence ID" value="KFD62256.1"/>
    <property type="molecule type" value="Genomic_DNA"/>
</dbReference>
<keyword evidence="1 5" id="KW-0479">Metal-binding</keyword>
<feature type="domain" description="DM" evidence="7">
    <location>
        <begin position="199"/>
        <end position="249"/>
    </location>
</feature>
<keyword evidence="3 5" id="KW-0238">DNA-binding</keyword>
<evidence type="ECO:0000256" key="2">
    <source>
        <dbReference type="ARBA" id="ARBA00022833"/>
    </source>
</evidence>
<evidence type="ECO:0000256" key="6">
    <source>
        <dbReference type="SAM" id="MobiDB-lite"/>
    </source>
</evidence>
<evidence type="ECO:0000256" key="3">
    <source>
        <dbReference type="ARBA" id="ARBA00023125"/>
    </source>
</evidence>
<name>A0A085MYG0_9BILA</name>
<dbReference type="PROSITE" id="PS40000">
    <property type="entry name" value="DM_1"/>
    <property type="match status" value="1"/>
</dbReference>
<protein>
    <recommendedName>
        <fullName evidence="7">DM domain-containing protein</fullName>
    </recommendedName>
</protein>
<evidence type="ECO:0000259" key="7">
    <source>
        <dbReference type="PROSITE" id="PS50809"/>
    </source>
</evidence>
<dbReference type="InterPro" id="IPR026607">
    <property type="entry name" value="DMRT"/>
</dbReference>
<evidence type="ECO:0000256" key="5">
    <source>
        <dbReference type="PROSITE-ProRule" id="PRU00070"/>
    </source>
</evidence>
<dbReference type="GO" id="GO:0005634">
    <property type="term" value="C:nucleus"/>
    <property type="evidence" value="ECO:0007669"/>
    <property type="project" value="UniProtKB-SubCell"/>
</dbReference>
<reference evidence="8" key="1">
    <citation type="journal article" date="2014" name="Nat. Genet.">
        <title>Genome and transcriptome of the porcine whipworm Trichuris suis.</title>
        <authorList>
            <person name="Jex A.R."/>
            <person name="Nejsum P."/>
            <person name="Schwarz E.M."/>
            <person name="Hu L."/>
            <person name="Young N.D."/>
            <person name="Hall R.S."/>
            <person name="Korhonen P.K."/>
            <person name="Liao S."/>
            <person name="Thamsborg S."/>
            <person name="Xia J."/>
            <person name="Xu P."/>
            <person name="Wang S."/>
            <person name="Scheerlinck J.P."/>
            <person name="Hofmann A."/>
            <person name="Sternberg P.W."/>
            <person name="Wang J."/>
            <person name="Gasser R.B."/>
        </authorList>
    </citation>
    <scope>NUCLEOTIDE SEQUENCE [LARGE SCALE GENOMIC DNA]</scope>
    <source>
        <strain evidence="8">DCEP-RM93F</strain>
    </source>
</reference>
<proteinExistence type="predicted"/>
<accession>A0A085MYG0</accession>
<dbReference type="Gene3D" id="4.10.1040.10">
    <property type="entry name" value="DM DNA-binding domain"/>
    <property type="match status" value="2"/>
</dbReference>
<dbReference type="InterPro" id="IPR036407">
    <property type="entry name" value="DM_DNA-bd_sf"/>
</dbReference>
<feature type="DNA-binding region" description="DM" evidence="5">
    <location>
        <begin position="94"/>
        <end position="142"/>
    </location>
</feature>
<dbReference type="InterPro" id="IPR001275">
    <property type="entry name" value="DM_DNA-bd"/>
</dbReference>
<dbReference type="PANTHER" id="PTHR12322">
    <property type="entry name" value="DOUBLESEX AND MAB-3 RELATED TRANSCRIPTION FACTOR DMRT"/>
    <property type="match status" value="1"/>
</dbReference>
<dbReference type="Pfam" id="PF00751">
    <property type="entry name" value="DM"/>
    <property type="match status" value="2"/>
</dbReference>
<keyword evidence="4 5" id="KW-0539">Nucleus</keyword>
<dbReference type="PROSITE" id="PS50809">
    <property type="entry name" value="DM_2"/>
    <property type="match status" value="2"/>
</dbReference>
<sequence>MVLVPHGRHIGLSLKDDLPTTPHSVASSHQAMQAYDNRADIEPQLAVDGCLFNAIALMEAPQGFRPSSTLTAGSGKPAAVTSPGGGVSGRTYHCQRCLNHGKEVARKGHKRFCEWATCSCVQCVLVEKRKMLNRQINSECERSQPIPSSSSSSSNGSDREGHAGGHSSKKNGVFGSFQIAQYLSKVSLFLEGKSRNPKCARCGVHNRQAEPPPLKGHKKVCPYQHCNCYKCQLVTQRRSVMARQIHLRRSQKARQSNGSTATMAIEGDIANKMLPLGQADVVGPLPMNVAPAVNNSYSMDMMMPTSPLMGHPTLPSMAEHSHPALVIPSRPTPTYSSQLYNALAPAGRWPSNAGETGYIDVAGRAGLLVPSLLTNWETTAAAAGGWLTATGSPSLVFQQAPTSVQQALFDLRLPRWVSSGCWSAVDLASPPLITAGRTFIPSVADLHRLSVHLNQLFAVKNFPSGIADVSSAIIPSSGVRGELPA</sequence>
<dbReference type="Proteomes" id="UP000030758">
    <property type="component" value="Unassembled WGS sequence"/>
</dbReference>
<dbReference type="GO" id="GO:0000978">
    <property type="term" value="F:RNA polymerase II cis-regulatory region sequence-specific DNA binding"/>
    <property type="evidence" value="ECO:0007669"/>
    <property type="project" value="TreeGrafter"/>
</dbReference>
<dbReference type="GO" id="GO:0046872">
    <property type="term" value="F:metal ion binding"/>
    <property type="evidence" value="ECO:0007669"/>
    <property type="project" value="UniProtKB-KW"/>
</dbReference>
<dbReference type="AlphaFoldDB" id="A0A085MYG0"/>
<gene>
    <name evidence="8" type="ORF">M514_25569</name>
</gene>
<organism evidence="8">
    <name type="scientific">Trichuris suis</name>
    <name type="common">pig whipworm</name>
    <dbReference type="NCBI Taxonomy" id="68888"/>
    <lineage>
        <taxon>Eukaryota</taxon>
        <taxon>Metazoa</taxon>
        <taxon>Ecdysozoa</taxon>
        <taxon>Nematoda</taxon>
        <taxon>Enoplea</taxon>
        <taxon>Dorylaimia</taxon>
        <taxon>Trichinellida</taxon>
        <taxon>Trichuridae</taxon>
        <taxon>Trichuris</taxon>
    </lineage>
</organism>
<evidence type="ECO:0000256" key="4">
    <source>
        <dbReference type="ARBA" id="ARBA00023242"/>
    </source>
</evidence>